<dbReference type="Gene3D" id="1.20.1050.10">
    <property type="match status" value="1"/>
</dbReference>
<comment type="catalytic activity">
    <reaction evidence="1">
        <text>4-maleylacetoacetate = 4-fumarylacetoacetate</text>
        <dbReference type="Rhea" id="RHEA:14817"/>
        <dbReference type="ChEBI" id="CHEBI:17105"/>
        <dbReference type="ChEBI" id="CHEBI:18034"/>
        <dbReference type="EC" id="5.2.1.2"/>
    </reaction>
</comment>
<accession>A0A9N9TU09</accession>
<dbReference type="SUPFAM" id="SSF52833">
    <property type="entry name" value="Thioredoxin-like"/>
    <property type="match status" value="1"/>
</dbReference>
<dbReference type="InterPro" id="IPR010987">
    <property type="entry name" value="Glutathione-S-Trfase_C-like"/>
</dbReference>
<reference evidence="10" key="1">
    <citation type="submission" date="2022-01" db="EMBL/GenBank/DDBJ databases">
        <authorList>
            <person name="King R."/>
        </authorList>
    </citation>
    <scope>NUCLEOTIDE SEQUENCE</scope>
</reference>
<evidence type="ECO:0000259" key="8">
    <source>
        <dbReference type="PROSITE" id="PS50404"/>
    </source>
</evidence>
<evidence type="ECO:0000313" key="11">
    <source>
        <dbReference type="Proteomes" id="UP001153712"/>
    </source>
</evidence>
<dbReference type="InterPro" id="IPR040079">
    <property type="entry name" value="Glutathione_S-Trfase"/>
</dbReference>
<dbReference type="InterPro" id="IPR036249">
    <property type="entry name" value="Thioredoxin-like_sf"/>
</dbReference>
<proteinExistence type="inferred from homology"/>
<dbReference type="GO" id="GO:0006749">
    <property type="term" value="P:glutathione metabolic process"/>
    <property type="evidence" value="ECO:0007669"/>
    <property type="project" value="TreeGrafter"/>
</dbReference>
<dbReference type="InterPro" id="IPR004045">
    <property type="entry name" value="Glutathione_S-Trfase_N"/>
</dbReference>
<dbReference type="Pfam" id="PF13410">
    <property type="entry name" value="GST_C_2"/>
    <property type="match status" value="1"/>
</dbReference>
<dbReference type="EMBL" id="OU900096">
    <property type="protein sequence ID" value="CAG9860508.1"/>
    <property type="molecule type" value="Genomic_DNA"/>
</dbReference>
<evidence type="ECO:0000313" key="10">
    <source>
        <dbReference type="EMBL" id="CAG9860508.1"/>
    </source>
</evidence>
<dbReference type="PANTHER" id="PTHR42673:SF4">
    <property type="entry name" value="MALEYLACETOACETATE ISOMERASE"/>
    <property type="match status" value="1"/>
</dbReference>
<dbReference type="AlphaFoldDB" id="A0A9N9TU09"/>
<sequence>MSVVLRHFSGSVVRDLLNNDVPDWKDSFIFVLEKLLHLESSNRCVSTQNNQSNEHILIPRVKNLQKFHTVLNVDIFAIETMRTSKTMICHSRIFIFLALNLKEIPYEIKPVSLIKAGGEQHSNEYREINPMEQVPALHIDGATLIESLNILQYLEETRPHRPLMPNDCIKRAKVREICEVIASSIQPLQNLTVLIMVGEEKKDEWAKHWIKRGFKAVEKLLASSAGKYCVGDEITIADCCLVPQVFNARRFHVDLRPYPIILRIDRELENHPAFRAAHPSNQPDCPPEAVK</sequence>
<keyword evidence="7" id="KW-0585">Phenylalanine catabolism</keyword>
<dbReference type="InterPro" id="IPR036282">
    <property type="entry name" value="Glutathione-S-Trfase_C_sf"/>
</dbReference>
<dbReference type="GO" id="GO:0006559">
    <property type="term" value="P:L-phenylalanine catabolic process"/>
    <property type="evidence" value="ECO:0007669"/>
    <property type="project" value="UniProtKB-KW"/>
</dbReference>
<dbReference type="PROSITE" id="PS50404">
    <property type="entry name" value="GST_NTER"/>
    <property type="match status" value="1"/>
</dbReference>
<dbReference type="Proteomes" id="UP001153712">
    <property type="component" value="Chromosome 3"/>
</dbReference>
<keyword evidence="6" id="KW-0828">Tyrosine catabolism</keyword>
<dbReference type="PROSITE" id="PS50405">
    <property type="entry name" value="GST_CTER"/>
    <property type="match status" value="1"/>
</dbReference>
<keyword evidence="11" id="KW-1185">Reference proteome</keyword>
<dbReference type="OrthoDB" id="202840at2759"/>
<name>A0A9N9TU09_PHYSR</name>
<evidence type="ECO:0000256" key="3">
    <source>
        <dbReference type="ARBA" id="ARBA00004671"/>
    </source>
</evidence>
<dbReference type="GO" id="GO:0016034">
    <property type="term" value="F:maleylacetoacetate isomerase activity"/>
    <property type="evidence" value="ECO:0007669"/>
    <property type="project" value="UniProtKB-EC"/>
</dbReference>
<evidence type="ECO:0000256" key="6">
    <source>
        <dbReference type="ARBA" id="ARBA00022878"/>
    </source>
</evidence>
<dbReference type="PANTHER" id="PTHR42673">
    <property type="entry name" value="MALEYLACETOACETATE ISOMERASE"/>
    <property type="match status" value="1"/>
</dbReference>
<evidence type="ECO:0000256" key="7">
    <source>
        <dbReference type="ARBA" id="ARBA00023232"/>
    </source>
</evidence>
<dbReference type="InterPro" id="IPR034330">
    <property type="entry name" value="GST_Zeta_C"/>
</dbReference>
<evidence type="ECO:0000256" key="1">
    <source>
        <dbReference type="ARBA" id="ARBA00001622"/>
    </source>
</evidence>
<dbReference type="FunFam" id="1.20.1050.10:FF:000010">
    <property type="entry name" value="Maleylacetoacetate isomerase isoform 1"/>
    <property type="match status" value="1"/>
</dbReference>
<feature type="domain" description="GST N-terminal" evidence="8">
    <location>
        <begin position="79"/>
        <end position="162"/>
    </location>
</feature>
<evidence type="ECO:0000259" key="9">
    <source>
        <dbReference type="PROSITE" id="PS50405"/>
    </source>
</evidence>
<protein>
    <recommendedName>
        <fullName evidence="5">maleylacetoacetate isomerase</fullName>
        <ecNumber evidence="5">5.2.1.2</ecNumber>
    </recommendedName>
</protein>
<dbReference type="SFLD" id="SFLDG00358">
    <property type="entry name" value="Main_(cytGST)"/>
    <property type="match status" value="1"/>
</dbReference>
<comment type="similarity">
    <text evidence="4">Belongs to the GST superfamily. Zeta family.</text>
</comment>
<gene>
    <name evidence="10" type="ORF">PHYEVI_LOCUS6861</name>
</gene>
<evidence type="ECO:0000256" key="2">
    <source>
        <dbReference type="ARBA" id="ARBA00001955"/>
    </source>
</evidence>
<feature type="domain" description="GST C-terminal" evidence="9">
    <location>
        <begin position="167"/>
        <end position="287"/>
    </location>
</feature>
<evidence type="ECO:0000256" key="4">
    <source>
        <dbReference type="ARBA" id="ARBA00010007"/>
    </source>
</evidence>
<dbReference type="SUPFAM" id="SSF47616">
    <property type="entry name" value="GST C-terminal domain-like"/>
    <property type="match status" value="1"/>
</dbReference>
<dbReference type="GO" id="GO:0005739">
    <property type="term" value="C:mitochondrion"/>
    <property type="evidence" value="ECO:0007669"/>
    <property type="project" value="TreeGrafter"/>
</dbReference>
<comment type="pathway">
    <text evidence="3">Amino-acid degradation; L-phenylalanine degradation; acetoacetate and fumarate from L-phenylalanine: step 5/6.</text>
</comment>
<dbReference type="SFLD" id="SFLDS00019">
    <property type="entry name" value="Glutathione_Transferase_(cytos"/>
    <property type="match status" value="1"/>
</dbReference>
<comment type="cofactor">
    <cofactor evidence="2">
        <name>glutathione</name>
        <dbReference type="ChEBI" id="CHEBI:57925"/>
    </cofactor>
</comment>
<dbReference type="Pfam" id="PF13409">
    <property type="entry name" value="GST_N_2"/>
    <property type="match status" value="1"/>
</dbReference>
<evidence type="ECO:0000256" key="5">
    <source>
        <dbReference type="ARBA" id="ARBA00013199"/>
    </source>
</evidence>
<dbReference type="Gene3D" id="3.40.30.10">
    <property type="entry name" value="Glutaredoxin"/>
    <property type="match status" value="1"/>
</dbReference>
<dbReference type="GO" id="GO:0004364">
    <property type="term" value="F:glutathione transferase activity"/>
    <property type="evidence" value="ECO:0007669"/>
    <property type="project" value="TreeGrafter"/>
</dbReference>
<dbReference type="CDD" id="cd03191">
    <property type="entry name" value="GST_C_Zeta"/>
    <property type="match status" value="1"/>
</dbReference>
<dbReference type="NCBIfam" id="TIGR01262">
    <property type="entry name" value="maiA"/>
    <property type="match status" value="1"/>
</dbReference>
<dbReference type="InterPro" id="IPR005955">
    <property type="entry name" value="GST_Zeta"/>
</dbReference>
<dbReference type="EC" id="5.2.1.2" evidence="5"/>
<organism evidence="10 11">
    <name type="scientific">Phyllotreta striolata</name>
    <name type="common">Striped flea beetle</name>
    <name type="synonym">Crioceris striolata</name>
    <dbReference type="NCBI Taxonomy" id="444603"/>
    <lineage>
        <taxon>Eukaryota</taxon>
        <taxon>Metazoa</taxon>
        <taxon>Ecdysozoa</taxon>
        <taxon>Arthropoda</taxon>
        <taxon>Hexapoda</taxon>
        <taxon>Insecta</taxon>
        <taxon>Pterygota</taxon>
        <taxon>Neoptera</taxon>
        <taxon>Endopterygota</taxon>
        <taxon>Coleoptera</taxon>
        <taxon>Polyphaga</taxon>
        <taxon>Cucujiformia</taxon>
        <taxon>Chrysomeloidea</taxon>
        <taxon>Chrysomelidae</taxon>
        <taxon>Galerucinae</taxon>
        <taxon>Alticini</taxon>
        <taxon>Phyllotreta</taxon>
    </lineage>
</organism>
<dbReference type="GO" id="GO:0006572">
    <property type="term" value="P:L-tyrosine catabolic process"/>
    <property type="evidence" value="ECO:0007669"/>
    <property type="project" value="UniProtKB-KW"/>
</dbReference>